<reference evidence="4 5" key="1">
    <citation type="submission" date="2011-11" db="EMBL/GenBank/DDBJ databases">
        <authorList>
            <person name="Weinstock G."/>
            <person name="Sodergren E."/>
            <person name="Clifton S."/>
            <person name="Fulton L."/>
            <person name="Fulton B."/>
            <person name="Courtney L."/>
            <person name="Fronick C."/>
            <person name="Harrison M."/>
            <person name="Strong C."/>
            <person name="Farmer C."/>
            <person name="Delahaunty K."/>
            <person name="Markovic C."/>
            <person name="Hall O."/>
            <person name="Minx P."/>
            <person name="Tomlinson C."/>
            <person name="Mitreva M."/>
            <person name="Hou S."/>
            <person name="Chen J."/>
            <person name="Wollam A."/>
            <person name="Pepin K.H."/>
            <person name="Johnson M."/>
            <person name="Bhonagiri V."/>
            <person name="Zhang X."/>
            <person name="Suruliraj S."/>
            <person name="Warren W."/>
            <person name="Chinwalla A."/>
            <person name="Mardis E.R."/>
            <person name="Wilson R.K."/>
        </authorList>
    </citation>
    <scope>NUCLEOTIDE SEQUENCE [LARGE SCALE GENOMIC DNA]</scope>
    <source>
        <strain evidence="4 5">YIT 11816</strain>
    </source>
</reference>
<dbReference type="MEROPS" id="M20.020"/>
<keyword evidence="5" id="KW-1185">Reference proteome</keyword>
<evidence type="ECO:0000256" key="2">
    <source>
        <dbReference type="PIRSR" id="PIRSR005962-1"/>
    </source>
</evidence>
<dbReference type="PATRIC" id="fig|762967.3.peg.605"/>
<dbReference type="GO" id="GO:0016805">
    <property type="term" value="F:dipeptidase activity"/>
    <property type="evidence" value="ECO:0007669"/>
    <property type="project" value="TreeGrafter"/>
</dbReference>
<dbReference type="InterPro" id="IPR052030">
    <property type="entry name" value="Peptidase_M20/M20A_hydrolases"/>
</dbReference>
<dbReference type="GO" id="GO:0046657">
    <property type="term" value="P:folic acid catabolic process"/>
    <property type="evidence" value="ECO:0007669"/>
    <property type="project" value="TreeGrafter"/>
</dbReference>
<comment type="cofactor">
    <cofactor evidence="2">
        <name>Mn(2+)</name>
        <dbReference type="ChEBI" id="CHEBI:29035"/>
    </cofactor>
    <text evidence="2">The Mn(2+) ion enhances activity.</text>
</comment>
<dbReference type="PANTHER" id="PTHR30575:SF3">
    <property type="entry name" value="PEPTIDASE M20 DIMERISATION DOMAIN-CONTAINING PROTEIN"/>
    <property type="match status" value="1"/>
</dbReference>
<dbReference type="GO" id="GO:0071713">
    <property type="term" value="F:para-aminobenzoyl-glutamate hydrolase activity"/>
    <property type="evidence" value="ECO:0007669"/>
    <property type="project" value="TreeGrafter"/>
</dbReference>
<feature type="binding site" evidence="2">
    <location>
        <position position="187"/>
    </location>
    <ligand>
        <name>Mn(2+)</name>
        <dbReference type="ChEBI" id="CHEBI:29035"/>
        <label>2</label>
    </ligand>
</feature>
<dbReference type="PIRSF" id="PIRSF005962">
    <property type="entry name" value="Pept_M20D_amidohydro"/>
    <property type="match status" value="1"/>
</dbReference>
<feature type="binding site" evidence="2">
    <location>
        <position position="185"/>
    </location>
    <ligand>
        <name>Mn(2+)</name>
        <dbReference type="ChEBI" id="CHEBI:29035"/>
        <label>2</label>
    </ligand>
</feature>
<dbReference type="SUPFAM" id="SSF55031">
    <property type="entry name" value="Bacterial exopeptidase dimerisation domain"/>
    <property type="match status" value="1"/>
</dbReference>
<dbReference type="InterPro" id="IPR002933">
    <property type="entry name" value="Peptidase_M20"/>
</dbReference>
<keyword evidence="2" id="KW-0479">Metal-binding</keyword>
<dbReference type="InterPro" id="IPR011650">
    <property type="entry name" value="Peptidase_M20_dimer"/>
</dbReference>
<dbReference type="EMBL" id="AFBQ01000103">
    <property type="protein sequence ID" value="EHY31881.1"/>
    <property type="molecule type" value="Genomic_DNA"/>
</dbReference>
<dbReference type="GO" id="GO:0046872">
    <property type="term" value="F:metal ion binding"/>
    <property type="evidence" value="ECO:0007669"/>
    <property type="project" value="UniProtKB-KW"/>
</dbReference>
<dbReference type="Gene3D" id="3.40.630.10">
    <property type="entry name" value="Zn peptidases"/>
    <property type="match status" value="2"/>
</dbReference>
<feature type="domain" description="Peptidase M20 dimerisation" evidence="3">
    <location>
        <begin position="270"/>
        <end position="350"/>
    </location>
</feature>
<protein>
    <submittedName>
        <fullName evidence="4">Amidohydrolase</fullName>
    </submittedName>
</protein>
<evidence type="ECO:0000256" key="1">
    <source>
        <dbReference type="ARBA" id="ARBA00022801"/>
    </source>
</evidence>
<proteinExistence type="predicted"/>
<evidence type="ECO:0000313" key="4">
    <source>
        <dbReference type="EMBL" id="EHY31881.1"/>
    </source>
</evidence>
<dbReference type="GO" id="GO:0005737">
    <property type="term" value="C:cytoplasm"/>
    <property type="evidence" value="ECO:0007669"/>
    <property type="project" value="TreeGrafter"/>
</dbReference>
<dbReference type="Proteomes" id="UP000004956">
    <property type="component" value="Unassembled WGS sequence"/>
</dbReference>
<evidence type="ECO:0000259" key="3">
    <source>
        <dbReference type="Pfam" id="PF07687"/>
    </source>
</evidence>
<dbReference type="Pfam" id="PF07687">
    <property type="entry name" value="M20_dimer"/>
    <property type="match status" value="1"/>
</dbReference>
<dbReference type="HOGENOM" id="CLU_023257_2_1_4"/>
<dbReference type="STRING" id="762967.HMPREF9440_00754"/>
<comment type="caution">
    <text evidence="4">The sequence shown here is derived from an EMBL/GenBank/DDBJ whole genome shotgun (WGS) entry which is preliminary data.</text>
</comment>
<gene>
    <name evidence="4" type="ORF">HMPREF9440_00754</name>
</gene>
<accession>H3KDE5</accession>
<dbReference type="AlphaFoldDB" id="H3KDE5"/>
<evidence type="ECO:0000313" key="5">
    <source>
        <dbReference type="Proteomes" id="UP000004956"/>
    </source>
</evidence>
<feature type="binding site" evidence="2">
    <location>
        <position position="221"/>
    </location>
    <ligand>
        <name>Mn(2+)</name>
        <dbReference type="ChEBI" id="CHEBI:29035"/>
        <label>2</label>
    </ligand>
</feature>
<dbReference type="InterPro" id="IPR036264">
    <property type="entry name" value="Bact_exopeptidase_dim_dom"/>
</dbReference>
<name>H3KDE5_9BURK</name>
<dbReference type="NCBIfam" id="TIGR01891">
    <property type="entry name" value="amidohydrolases"/>
    <property type="match status" value="1"/>
</dbReference>
<organism evidence="4 5">
    <name type="scientific">Sutterella parvirubra YIT 11816</name>
    <dbReference type="NCBI Taxonomy" id="762967"/>
    <lineage>
        <taxon>Bacteria</taxon>
        <taxon>Pseudomonadati</taxon>
        <taxon>Pseudomonadota</taxon>
        <taxon>Betaproteobacteria</taxon>
        <taxon>Burkholderiales</taxon>
        <taxon>Sutterellaceae</taxon>
        <taxon>Sutterella</taxon>
    </lineage>
</organism>
<feature type="binding site" evidence="2">
    <location>
        <position position="245"/>
    </location>
    <ligand>
        <name>Mn(2+)</name>
        <dbReference type="ChEBI" id="CHEBI:29035"/>
        <label>2</label>
    </ligand>
</feature>
<dbReference type="PANTHER" id="PTHR30575">
    <property type="entry name" value="PEPTIDASE M20"/>
    <property type="match status" value="1"/>
</dbReference>
<sequence>MPYGEVPQGVRIFLPGFPRSPFPTTLPDPDMTTDTRQRLNLPAGWTDPSSLQHLQAMRRHAHRFPEAGWCEFRTAAHWGAFFESIGFKVKAGHEVIRPEYVRGRDAELAKAALKRAMTQGVSKDLLKAMEGYPALTAEWDTGRPGKTVAIRVELDALAIEEPDDPEHIPAREDFLSKHHGFMHACGHDGHQAVAAELGRFIVENKAHLSGRVRFVFQPAEEGSRGAFPMVQAGIFDDVDVILCAHIGVDLAPGTVVAAPEKFLSTTKIDFEFRGKPSHAGMQPQLGRNALLAAANAAINMMALPRHGEGMTRVNVGTLHAGEGRNVVPSHASMEVEVRGENGLINRELVHEAILRAEGAAMSFGVECRHSIAGEATDFVPDDSIAQLITVCAHRARYCDKVIPTHPYNGSDDVTLMIKRVQERGGRAGYFMVGAALSEDHSHATIDFDEKYLLTLYDTYAQLLVALIGNWRS</sequence>
<dbReference type="InterPro" id="IPR017439">
    <property type="entry name" value="Amidohydrolase"/>
</dbReference>
<dbReference type="Pfam" id="PF01546">
    <property type="entry name" value="Peptidase_M20"/>
    <property type="match status" value="1"/>
</dbReference>
<keyword evidence="2" id="KW-0464">Manganese</keyword>
<dbReference type="SUPFAM" id="SSF53187">
    <property type="entry name" value="Zn-dependent exopeptidases"/>
    <property type="match status" value="1"/>
</dbReference>
<keyword evidence="1 4" id="KW-0378">Hydrolase</keyword>